<feature type="domain" description="N-acetyltransferase" evidence="1">
    <location>
        <begin position="12"/>
        <end position="176"/>
    </location>
</feature>
<proteinExistence type="predicted"/>
<keyword evidence="2" id="KW-0808">Transferase</keyword>
<dbReference type="PANTHER" id="PTHR43415:SF3">
    <property type="entry name" value="GNAT-FAMILY ACETYLTRANSFERASE"/>
    <property type="match status" value="1"/>
</dbReference>
<dbReference type="PROSITE" id="PS51186">
    <property type="entry name" value="GNAT"/>
    <property type="match status" value="1"/>
</dbReference>
<dbReference type="AlphaFoldDB" id="A0A401ULY3"/>
<dbReference type="SUPFAM" id="SSF55729">
    <property type="entry name" value="Acyl-CoA N-acyltransferases (Nat)"/>
    <property type="match status" value="1"/>
</dbReference>
<gene>
    <name evidence="2" type="ORF">Ctaglu_21580</name>
</gene>
<sequence length="183" mass="21906">MNSRFLKPNGDYELISLREDYLQELFNWNIEEKDFEQYTCRPLNLPQRFDQYAHKTLKSISEEKQKTYILIKKAAENKPLGRITLFDFNSRNHSAEFGYYIPSRNRKKGLGIILLAQFIEKSFANNELNLNKIYATTSSNNIPSIKLLEKFGFKLDGRLREHYWINEDKYDQLNYSILKCEWR</sequence>
<dbReference type="Gene3D" id="3.40.630.30">
    <property type="match status" value="1"/>
</dbReference>
<dbReference type="OrthoDB" id="9785602at2"/>
<name>A0A401ULY3_9CLOT</name>
<comment type="caution">
    <text evidence="2">The sequence shown here is derived from an EMBL/GenBank/DDBJ whole genome shotgun (WGS) entry which is preliminary data.</text>
</comment>
<dbReference type="PANTHER" id="PTHR43415">
    <property type="entry name" value="SPERMIDINE N(1)-ACETYLTRANSFERASE"/>
    <property type="match status" value="1"/>
</dbReference>
<evidence type="ECO:0000259" key="1">
    <source>
        <dbReference type="PROSITE" id="PS51186"/>
    </source>
</evidence>
<dbReference type="InterPro" id="IPR016181">
    <property type="entry name" value="Acyl_CoA_acyltransferase"/>
</dbReference>
<reference evidence="2 3" key="1">
    <citation type="submission" date="2018-11" db="EMBL/GenBank/DDBJ databases">
        <title>Genome sequencing and assembly of Clostridium tagluense strain A121.</title>
        <authorList>
            <person name="Murakami T."/>
            <person name="Segawa T."/>
            <person name="Shcherbakova V.A."/>
            <person name="Mori H."/>
            <person name="Yoshimura Y."/>
        </authorList>
    </citation>
    <scope>NUCLEOTIDE SEQUENCE [LARGE SCALE GENOMIC DNA]</scope>
    <source>
        <strain evidence="2 3">A121</strain>
    </source>
</reference>
<dbReference type="Proteomes" id="UP000287872">
    <property type="component" value="Unassembled WGS sequence"/>
</dbReference>
<accession>A0A401ULY3</accession>
<evidence type="ECO:0000313" key="2">
    <source>
        <dbReference type="EMBL" id="GCD10535.1"/>
    </source>
</evidence>
<dbReference type="RefSeq" id="WP_125001322.1">
    <property type="nucleotide sequence ID" value="NZ_BHYK01000010.1"/>
</dbReference>
<dbReference type="Pfam" id="PF13420">
    <property type="entry name" value="Acetyltransf_4"/>
    <property type="match status" value="1"/>
</dbReference>
<dbReference type="EMBL" id="BHYK01000010">
    <property type="protein sequence ID" value="GCD10535.1"/>
    <property type="molecule type" value="Genomic_DNA"/>
</dbReference>
<organism evidence="2 3">
    <name type="scientific">Clostridium tagluense</name>
    <dbReference type="NCBI Taxonomy" id="360422"/>
    <lineage>
        <taxon>Bacteria</taxon>
        <taxon>Bacillati</taxon>
        <taxon>Bacillota</taxon>
        <taxon>Clostridia</taxon>
        <taxon>Eubacteriales</taxon>
        <taxon>Clostridiaceae</taxon>
        <taxon>Clostridium</taxon>
    </lineage>
</organism>
<keyword evidence="3" id="KW-1185">Reference proteome</keyword>
<dbReference type="InterPro" id="IPR000182">
    <property type="entry name" value="GNAT_dom"/>
</dbReference>
<protein>
    <submittedName>
        <fullName evidence="2">N-acetyltransferase</fullName>
    </submittedName>
</protein>
<dbReference type="GO" id="GO:0016747">
    <property type="term" value="F:acyltransferase activity, transferring groups other than amino-acyl groups"/>
    <property type="evidence" value="ECO:0007669"/>
    <property type="project" value="InterPro"/>
</dbReference>
<evidence type="ECO:0000313" key="3">
    <source>
        <dbReference type="Proteomes" id="UP000287872"/>
    </source>
</evidence>